<organism evidence="1 2">
    <name type="scientific">Aspergillus leporis</name>
    <dbReference type="NCBI Taxonomy" id="41062"/>
    <lineage>
        <taxon>Eukaryota</taxon>
        <taxon>Fungi</taxon>
        <taxon>Dikarya</taxon>
        <taxon>Ascomycota</taxon>
        <taxon>Pezizomycotina</taxon>
        <taxon>Eurotiomycetes</taxon>
        <taxon>Eurotiomycetidae</taxon>
        <taxon>Eurotiales</taxon>
        <taxon>Aspergillaceae</taxon>
        <taxon>Aspergillus</taxon>
        <taxon>Aspergillus subgen. Circumdati</taxon>
    </lineage>
</organism>
<evidence type="ECO:0000313" key="2">
    <source>
        <dbReference type="Proteomes" id="UP000326565"/>
    </source>
</evidence>
<gene>
    <name evidence="1" type="ORF">BDV29DRAFT_55929</name>
</gene>
<name>A0A5N5XD82_9EURO</name>
<dbReference type="AlphaFoldDB" id="A0A5N5XD82"/>
<dbReference type="EMBL" id="ML732168">
    <property type="protein sequence ID" value="KAB8077474.1"/>
    <property type="molecule type" value="Genomic_DNA"/>
</dbReference>
<proteinExistence type="predicted"/>
<sequence>MLLSGAMTPDDRYHGPFEPRHGLLQSVFFSLFCFLSGPSIETRAEAAVTVGWLVGYILRPWLTAEAVTNHPRLGQRPPGGKPWVSLTSCWF</sequence>
<keyword evidence="2" id="KW-1185">Reference proteome</keyword>
<protein>
    <submittedName>
        <fullName evidence="1">Uncharacterized protein</fullName>
    </submittedName>
</protein>
<evidence type="ECO:0000313" key="1">
    <source>
        <dbReference type="EMBL" id="KAB8077474.1"/>
    </source>
</evidence>
<accession>A0A5N5XD82</accession>
<dbReference type="Proteomes" id="UP000326565">
    <property type="component" value="Unassembled WGS sequence"/>
</dbReference>
<reference evidence="1 2" key="1">
    <citation type="submission" date="2019-04" db="EMBL/GenBank/DDBJ databases">
        <title>Friends and foes A comparative genomics study of 23 Aspergillus species from section Flavi.</title>
        <authorList>
            <consortium name="DOE Joint Genome Institute"/>
            <person name="Kjaerbolling I."/>
            <person name="Vesth T."/>
            <person name="Frisvad J.C."/>
            <person name="Nybo J.L."/>
            <person name="Theobald S."/>
            <person name="Kildgaard S."/>
            <person name="Isbrandt T."/>
            <person name="Kuo A."/>
            <person name="Sato A."/>
            <person name="Lyhne E.K."/>
            <person name="Kogle M.E."/>
            <person name="Wiebenga A."/>
            <person name="Kun R.S."/>
            <person name="Lubbers R.J."/>
            <person name="Makela M.R."/>
            <person name="Barry K."/>
            <person name="Chovatia M."/>
            <person name="Clum A."/>
            <person name="Daum C."/>
            <person name="Haridas S."/>
            <person name="He G."/>
            <person name="LaButti K."/>
            <person name="Lipzen A."/>
            <person name="Mondo S."/>
            <person name="Riley R."/>
            <person name="Salamov A."/>
            <person name="Simmons B.A."/>
            <person name="Magnuson J.K."/>
            <person name="Henrissat B."/>
            <person name="Mortensen U.H."/>
            <person name="Larsen T.O."/>
            <person name="Devries R.P."/>
            <person name="Grigoriev I.V."/>
            <person name="Machida M."/>
            <person name="Baker S.E."/>
            <person name="Andersen M.R."/>
        </authorList>
    </citation>
    <scope>NUCLEOTIDE SEQUENCE [LARGE SCALE GENOMIC DNA]</scope>
    <source>
        <strain evidence="1 2">CBS 151.66</strain>
    </source>
</reference>